<evidence type="ECO:0000256" key="1">
    <source>
        <dbReference type="ARBA" id="ARBA00022723"/>
    </source>
</evidence>
<keyword evidence="5" id="KW-0143">Chaperone</keyword>
<dbReference type="FunFam" id="2.10.230.10:FF:000002">
    <property type="entry name" value="Molecular chaperone DnaJ"/>
    <property type="match status" value="1"/>
</dbReference>
<dbReference type="InterPro" id="IPR002939">
    <property type="entry name" value="DnaJ_C"/>
</dbReference>
<accession>A0A7D8YWH5</accession>
<dbReference type="InterPro" id="IPR018253">
    <property type="entry name" value="DnaJ_domain_CS"/>
</dbReference>
<keyword evidence="8" id="KW-0732">Signal</keyword>
<evidence type="ECO:0008006" key="13">
    <source>
        <dbReference type="Google" id="ProtNLM"/>
    </source>
</evidence>
<dbReference type="OrthoDB" id="550424at2759"/>
<feature type="signal peptide" evidence="8">
    <location>
        <begin position="1"/>
        <end position="20"/>
    </location>
</feature>
<sequence>MLPRPLFWVIGLLLLSGALAKTYYSVLGIDRSADESDIKRAYRKLSKKFHPDINPDESAHEKFIEVARAYEVLSDSELRTIYDRGGEAGLKRHEERKNAPNDPFAQFFGGGGRQEPPRGPSVLTNLDVPLADMYTGRTVEFTLPRRVICTSCHGSGAHSPADVQQCSGCGGQGVVVQKHQVFPGMFTNVQMTCPHCNGKGERITRHCGKCGGERTVQAQHTLAVHVPAGAPEGYEEVFSGEADQSPDFDAGDVIVRVRSQPKSNKGWTRKESGLVGRVTLSVAEALLGFQRNLTSLDGRVISLGRAGTTQPGEVEVIEGEGMPSYHDIPQGDMYIEYSVVFPTSVSDGTRKSESESAVAAPVADISELVDVFGGSIARDEL</sequence>
<feature type="region of interest" description="Disordered" evidence="7">
    <location>
        <begin position="89"/>
        <end position="122"/>
    </location>
</feature>
<comment type="caution">
    <text evidence="11">The sequence shown here is derived from an EMBL/GenBank/DDBJ whole genome shotgun (WGS) entry which is preliminary data.</text>
</comment>
<reference evidence="11 12" key="1">
    <citation type="journal article" date="2019" name="PLoS Genet.">
        <title>Convergent evolution of linked mating-type loci in basidiomycete fungi.</title>
        <authorList>
            <person name="Sun S."/>
            <person name="Coelho M.A."/>
            <person name="Heitman J."/>
            <person name="Nowrousian M."/>
        </authorList>
    </citation>
    <scope>NUCLEOTIDE SEQUENCE [LARGE SCALE GENOMIC DNA]</scope>
    <source>
        <strain evidence="11 12">CBS 4282</strain>
    </source>
</reference>
<dbReference type="SUPFAM" id="SSF49493">
    <property type="entry name" value="HSP40/DnaJ peptide-binding domain"/>
    <property type="match status" value="2"/>
</dbReference>
<evidence type="ECO:0000256" key="2">
    <source>
        <dbReference type="ARBA" id="ARBA00022737"/>
    </source>
</evidence>
<dbReference type="GO" id="GO:0006457">
    <property type="term" value="P:protein folding"/>
    <property type="evidence" value="ECO:0007669"/>
    <property type="project" value="InterPro"/>
</dbReference>
<dbReference type="CDD" id="cd10719">
    <property type="entry name" value="DnaJ_zf"/>
    <property type="match status" value="1"/>
</dbReference>
<evidence type="ECO:0000256" key="6">
    <source>
        <dbReference type="PROSITE-ProRule" id="PRU00546"/>
    </source>
</evidence>
<keyword evidence="4 6" id="KW-0862">Zinc</keyword>
<feature type="zinc finger region" description="CR-type" evidence="6">
    <location>
        <begin position="136"/>
        <end position="219"/>
    </location>
</feature>
<name>A0A7D8YWH5_VANHU</name>
<dbReference type="InterPro" id="IPR008971">
    <property type="entry name" value="HSP40/DnaJ_pept-bd"/>
</dbReference>
<feature type="compositionally biased region" description="Basic and acidic residues" evidence="7">
    <location>
        <begin position="89"/>
        <end position="99"/>
    </location>
</feature>
<dbReference type="PROSITE" id="PS50076">
    <property type="entry name" value="DNAJ_2"/>
    <property type="match status" value="1"/>
</dbReference>
<keyword evidence="1 6" id="KW-0479">Metal-binding</keyword>
<dbReference type="CDD" id="cd10747">
    <property type="entry name" value="DnaJ_C"/>
    <property type="match status" value="1"/>
</dbReference>
<evidence type="ECO:0000256" key="7">
    <source>
        <dbReference type="SAM" id="MobiDB-lite"/>
    </source>
</evidence>
<organism evidence="11 12">
    <name type="scientific">Vanrija humicola</name>
    <name type="common">Yeast</name>
    <name type="synonym">Cryptococcus humicola</name>
    <dbReference type="NCBI Taxonomy" id="5417"/>
    <lineage>
        <taxon>Eukaryota</taxon>
        <taxon>Fungi</taxon>
        <taxon>Dikarya</taxon>
        <taxon>Basidiomycota</taxon>
        <taxon>Agaricomycotina</taxon>
        <taxon>Tremellomycetes</taxon>
        <taxon>Trichosporonales</taxon>
        <taxon>Trichosporonaceae</taxon>
        <taxon>Vanrija</taxon>
    </lineage>
</organism>
<dbReference type="Pfam" id="PF00684">
    <property type="entry name" value="DnaJ_CXXCXGXG"/>
    <property type="match status" value="1"/>
</dbReference>
<dbReference type="Pfam" id="PF00226">
    <property type="entry name" value="DnaJ"/>
    <property type="match status" value="1"/>
</dbReference>
<dbReference type="PRINTS" id="PR00625">
    <property type="entry name" value="JDOMAIN"/>
</dbReference>
<dbReference type="Proteomes" id="UP000473826">
    <property type="component" value="Unassembled WGS sequence"/>
</dbReference>
<dbReference type="FunFam" id="2.60.260.20:FF:000013">
    <property type="entry name" value="DnaJ subfamily B member 11"/>
    <property type="match status" value="1"/>
</dbReference>
<dbReference type="SMART" id="SM00271">
    <property type="entry name" value="DnaJ"/>
    <property type="match status" value="1"/>
</dbReference>
<dbReference type="AlphaFoldDB" id="A0A7D8YWH5"/>
<dbReference type="Pfam" id="PF01556">
    <property type="entry name" value="DnaJ_C"/>
    <property type="match status" value="1"/>
</dbReference>
<dbReference type="GO" id="GO:0051082">
    <property type="term" value="F:unfolded protein binding"/>
    <property type="evidence" value="ECO:0007669"/>
    <property type="project" value="InterPro"/>
</dbReference>
<dbReference type="InterPro" id="IPR036410">
    <property type="entry name" value="HSP_DnaJ_Cys-rich_dom_sf"/>
</dbReference>
<dbReference type="PROSITE" id="PS51188">
    <property type="entry name" value="ZF_CR"/>
    <property type="match status" value="1"/>
</dbReference>
<dbReference type="Gene3D" id="1.10.287.110">
    <property type="entry name" value="DnaJ domain"/>
    <property type="match status" value="1"/>
</dbReference>
<dbReference type="InterPro" id="IPR001305">
    <property type="entry name" value="HSP_DnaJ_Cys-rich_dom"/>
</dbReference>
<dbReference type="GO" id="GO:0009408">
    <property type="term" value="P:response to heat"/>
    <property type="evidence" value="ECO:0007669"/>
    <property type="project" value="InterPro"/>
</dbReference>
<feature type="domain" description="CR-type" evidence="10">
    <location>
        <begin position="136"/>
        <end position="219"/>
    </location>
</feature>
<dbReference type="GO" id="GO:0030544">
    <property type="term" value="F:Hsp70 protein binding"/>
    <property type="evidence" value="ECO:0007669"/>
    <property type="project" value="InterPro"/>
</dbReference>
<dbReference type="GO" id="GO:0005524">
    <property type="term" value="F:ATP binding"/>
    <property type="evidence" value="ECO:0007669"/>
    <property type="project" value="InterPro"/>
</dbReference>
<dbReference type="InterPro" id="IPR044713">
    <property type="entry name" value="DNJA1/2-like"/>
</dbReference>
<feature type="chain" id="PRO_5028846061" description="DnaJ-domain-containing protein" evidence="8">
    <location>
        <begin position="21"/>
        <end position="381"/>
    </location>
</feature>
<dbReference type="InterPro" id="IPR012724">
    <property type="entry name" value="DnaJ"/>
</dbReference>
<evidence type="ECO:0000256" key="3">
    <source>
        <dbReference type="ARBA" id="ARBA00022771"/>
    </source>
</evidence>
<evidence type="ECO:0000259" key="10">
    <source>
        <dbReference type="PROSITE" id="PS51188"/>
    </source>
</evidence>
<dbReference type="SUPFAM" id="SSF46565">
    <property type="entry name" value="Chaperone J-domain"/>
    <property type="match status" value="1"/>
</dbReference>
<dbReference type="InterPro" id="IPR036869">
    <property type="entry name" value="J_dom_sf"/>
</dbReference>
<dbReference type="EMBL" id="QKWK01000005">
    <property type="protein sequence ID" value="TXT10618.1"/>
    <property type="molecule type" value="Genomic_DNA"/>
</dbReference>
<dbReference type="SUPFAM" id="SSF57938">
    <property type="entry name" value="DnaJ/Hsp40 cysteine-rich domain"/>
    <property type="match status" value="1"/>
</dbReference>
<evidence type="ECO:0000313" key="12">
    <source>
        <dbReference type="Proteomes" id="UP000473826"/>
    </source>
</evidence>
<dbReference type="Gene3D" id="2.60.260.20">
    <property type="entry name" value="Urease metallochaperone UreE, N-terminal domain"/>
    <property type="match status" value="2"/>
</dbReference>
<evidence type="ECO:0000313" key="11">
    <source>
        <dbReference type="EMBL" id="TXT10618.1"/>
    </source>
</evidence>
<proteinExistence type="inferred from homology"/>
<protein>
    <recommendedName>
        <fullName evidence="13">DnaJ-domain-containing protein</fullName>
    </recommendedName>
</protein>
<dbReference type="PANTHER" id="PTHR43888">
    <property type="entry name" value="DNAJ-LIKE-2, ISOFORM A-RELATED"/>
    <property type="match status" value="1"/>
</dbReference>
<dbReference type="CDD" id="cd06257">
    <property type="entry name" value="DnaJ"/>
    <property type="match status" value="1"/>
</dbReference>
<feature type="domain" description="J" evidence="9">
    <location>
        <begin position="22"/>
        <end position="86"/>
    </location>
</feature>
<keyword evidence="3 6" id="KW-0863">Zinc-finger</keyword>
<evidence type="ECO:0000256" key="4">
    <source>
        <dbReference type="ARBA" id="ARBA00022833"/>
    </source>
</evidence>
<dbReference type="GO" id="GO:0008270">
    <property type="term" value="F:zinc ion binding"/>
    <property type="evidence" value="ECO:0007669"/>
    <property type="project" value="UniProtKB-KW"/>
</dbReference>
<evidence type="ECO:0000256" key="8">
    <source>
        <dbReference type="SAM" id="SignalP"/>
    </source>
</evidence>
<keyword evidence="2" id="KW-0677">Repeat</keyword>
<dbReference type="Gene3D" id="2.10.230.10">
    <property type="entry name" value="Heat shock protein DnaJ, cysteine-rich domain"/>
    <property type="match status" value="1"/>
</dbReference>
<keyword evidence="12" id="KW-1185">Reference proteome</keyword>
<dbReference type="InterPro" id="IPR001623">
    <property type="entry name" value="DnaJ_domain"/>
</dbReference>
<dbReference type="PROSITE" id="PS00636">
    <property type="entry name" value="DNAJ_1"/>
    <property type="match status" value="1"/>
</dbReference>
<evidence type="ECO:0000256" key="5">
    <source>
        <dbReference type="ARBA" id="ARBA00023186"/>
    </source>
</evidence>
<gene>
    <name evidence="11" type="ORF">VHUM_02123</name>
</gene>
<dbReference type="HAMAP" id="MF_01152">
    <property type="entry name" value="DnaJ"/>
    <property type="match status" value="1"/>
</dbReference>
<evidence type="ECO:0000259" key="9">
    <source>
        <dbReference type="PROSITE" id="PS50076"/>
    </source>
</evidence>